<evidence type="ECO:0000256" key="8">
    <source>
        <dbReference type="SAM" id="SignalP"/>
    </source>
</evidence>
<keyword evidence="8" id="KW-0732">Signal</keyword>
<evidence type="ECO:0000256" key="5">
    <source>
        <dbReference type="ARBA" id="ARBA00023136"/>
    </source>
</evidence>
<accession>A0AAV4HWN5</accession>
<keyword evidence="10" id="KW-1185">Reference proteome</keyword>
<dbReference type="Pfam" id="PF02535">
    <property type="entry name" value="Zip"/>
    <property type="match status" value="1"/>
</dbReference>
<feature type="chain" id="PRO_5043371660" evidence="8">
    <location>
        <begin position="28"/>
        <end position="588"/>
    </location>
</feature>
<reference evidence="9 10" key="1">
    <citation type="journal article" date="2021" name="Elife">
        <title>Chloroplast acquisition without the gene transfer in kleptoplastic sea slugs, Plakobranchus ocellatus.</title>
        <authorList>
            <person name="Maeda T."/>
            <person name="Takahashi S."/>
            <person name="Yoshida T."/>
            <person name="Shimamura S."/>
            <person name="Takaki Y."/>
            <person name="Nagai Y."/>
            <person name="Toyoda A."/>
            <person name="Suzuki Y."/>
            <person name="Arimoto A."/>
            <person name="Ishii H."/>
            <person name="Satoh N."/>
            <person name="Nishiyama T."/>
            <person name="Hasebe M."/>
            <person name="Maruyama T."/>
            <person name="Minagawa J."/>
            <person name="Obokata J."/>
            <person name="Shigenobu S."/>
        </authorList>
    </citation>
    <scope>NUCLEOTIDE SEQUENCE [LARGE SCALE GENOMIC DNA]</scope>
</reference>
<feature type="transmembrane region" description="Helical" evidence="7">
    <location>
        <begin position="493"/>
        <end position="513"/>
    </location>
</feature>
<evidence type="ECO:0000313" key="10">
    <source>
        <dbReference type="Proteomes" id="UP000762676"/>
    </source>
</evidence>
<organism evidence="9 10">
    <name type="scientific">Elysia marginata</name>
    <dbReference type="NCBI Taxonomy" id="1093978"/>
    <lineage>
        <taxon>Eukaryota</taxon>
        <taxon>Metazoa</taxon>
        <taxon>Spiralia</taxon>
        <taxon>Lophotrochozoa</taxon>
        <taxon>Mollusca</taxon>
        <taxon>Gastropoda</taxon>
        <taxon>Heterobranchia</taxon>
        <taxon>Euthyneura</taxon>
        <taxon>Panpulmonata</taxon>
        <taxon>Sacoglossa</taxon>
        <taxon>Placobranchoidea</taxon>
        <taxon>Plakobranchidae</taxon>
        <taxon>Elysia</taxon>
    </lineage>
</organism>
<feature type="transmembrane region" description="Helical" evidence="7">
    <location>
        <begin position="257"/>
        <end position="275"/>
    </location>
</feature>
<feature type="signal peptide" evidence="8">
    <location>
        <begin position="1"/>
        <end position="27"/>
    </location>
</feature>
<keyword evidence="4 7" id="KW-1133">Transmembrane helix</keyword>
<comment type="subcellular location">
    <subcellularLocation>
        <location evidence="1">Membrane</location>
        <topology evidence="1">Multi-pass membrane protein</topology>
    </subcellularLocation>
</comment>
<feature type="transmembrane region" description="Helical" evidence="7">
    <location>
        <begin position="560"/>
        <end position="581"/>
    </location>
</feature>
<sequence>MDNTKPSGLMGLVPILVVTLFIYDVAALDGPQLQQVFSAAVAENVTSYSRLAQRLDGIVTTENKDEKPGAAATVVSSSSAVPSSSVYDVDCWTSPAKLSACLKLDQKCIPFKEIGERYGFYQSHSSNATNSSATSSNESWLSDAKVDQVAPALVYSVLTCWKDKVASPEEQNKDSHTDGDKDAKPSTEATWGYSLLFVTLINLCALTGAFVLPCMRLQSYKLVLIFMVALAVGTLVGSGLLFLIPEAFGIVHDDDNGYIWKASTIMGGVYLFYLTERFMRMINTHRENTQAKKKRDELATEGAITTSFRRLPVDNSIAGKDPSQLPPHLTSPGALCGSAYATHPSNSSSCVEFAALEGSREGSDEGIAVDPAARTQDGDDVEAAGTASNNGAHLPSPNQTEVEVKTTMNNGHGHHHHSHALGQQQEVAPVAYMIIFGDALHNFIDGLSIGSAFTQSIMTGVSVSVAVMCEELPHELGDFAILLNSGMPFRRALMYNFLSAMTCYAGTVIGIMLGENTQSHEWIFAIAGGMFLYISLVDMMPEMNLAAESAEGKAFGTTRLFLLQNVGLLAGFTIMLIMALYGGNIDFS</sequence>
<feature type="transmembrane region" description="Helical" evidence="7">
    <location>
        <begin position="224"/>
        <end position="245"/>
    </location>
</feature>
<keyword evidence="3 7" id="KW-0812">Transmembrane</keyword>
<dbReference type="EMBL" id="BMAT01002205">
    <property type="protein sequence ID" value="GFS01612.1"/>
    <property type="molecule type" value="Genomic_DNA"/>
</dbReference>
<keyword evidence="5 7" id="KW-0472">Membrane</keyword>
<dbReference type="Proteomes" id="UP000762676">
    <property type="component" value="Unassembled WGS sequence"/>
</dbReference>
<gene>
    <name evidence="9" type="ORF">ElyMa_001101900</name>
</gene>
<dbReference type="InterPro" id="IPR050799">
    <property type="entry name" value="ZIP_Transporter"/>
</dbReference>
<dbReference type="GO" id="GO:0140410">
    <property type="term" value="F:monoatomic cation:bicarbonate symporter activity"/>
    <property type="evidence" value="ECO:0007669"/>
    <property type="project" value="TreeGrafter"/>
</dbReference>
<dbReference type="PANTHER" id="PTHR12191">
    <property type="entry name" value="SOLUTE CARRIER FAMILY 39"/>
    <property type="match status" value="1"/>
</dbReference>
<dbReference type="GO" id="GO:0071578">
    <property type="term" value="P:zinc ion import across plasma membrane"/>
    <property type="evidence" value="ECO:0007669"/>
    <property type="project" value="TreeGrafter"/>
</dbReference>
<evidence type="ECO:0000313" key="9">
    <source>
        <dbReference type="EMBL" id="GFS01612.1"/>
    </source>
</evidence>
<name>A0AAV4HWN5_9GAST</name>
<comment type="caution">
    <text evidence="9">The sequence shown here is derived from an EMBL/GenBank/DDBJ whole genome shotgun (WGS) entry which is preliminary data.</text>
</comment>
<dbReference type="AlphaFoldDB" id="A0AAV4HWN5"/>
<evidence type="ECO:0000256" key="3">
    <source>
        <dbReference type="ARBA" id="ARBA00022692"/>
    </source>
</evidence>
<dbReference type="PANTHER" id="PTHR12191:SF37">
    <property type="entry name" value="ZINC TRANSPORTER FOI"/>
    <property type="match status" value="1"/>
</dbReference>
<comment type="similarity">
    <text evidence="2">Belongs to the ZIP transporter (TC 2.A.5) family.</text>
</comment>
<evidence type="ECO:0000256" key="6">
    <source>
        <dbReference type="SAM" id="MobiDB-lite"/>
    </source>
</evidence>
<evidence type="ECO:0000256" key="7">
    <source>
        <dbReference type="SAM" id="Phobius"/>
    </source>
</evidence>
<feature type="compositionally biased region" description="Polar residues" evidence="6">
    <location>
        <begin position="386"/>
        <end position="398"/>
    </location>
</feature>
<dbReference type="InterPro" id="IPR003689">
    <property type="entry name" value="ZIP"/>
</dbReference>
<feature type="transmembrane region" description="Helical" evidence="7">
    <location>
        <begin position="519"/>
        <end position="539"/>
    </location>
</feature>
<dbReference type="GO" id="GO:0005385">
    <property type="term" value="F:zinc ion transmembrane transporter activity"/>
    <property type="evidence" value="ECO:0007669"/>
    <property type="project" value="TreeGrafter"/>
</dbReference>
<feature type="transmembrane region" description="Helical" evidence="7">
    <location>
        <begin position="191"/>
        <end position="212"/>
    </location>
</feature>
<dbReference type="GO" id="GO:0030003">
    <property type="term" value="P:intracellular monoatomic cation homeostasis"/>
    <property type="evidence" value="ECO:0007669"/>
    <property type="project" value="TreeGrafter"/>
</dbReference>
<evidence type="ECO:0000256" key="2">
    <source>
        <dbReference type="ARBA" id="ARBA00006939"/>
    </source>
</evidence>
<evidence type="ECO:0000256" key="1">
    <source>
        <dbReference type="ARBA" id="ARBA00004141"/>
    </source>
</evidence>
<protein>
    <submittedName>
        <fullName evidence="9">Zinc transporter ZIP14</fullName>
    </submittedName>
</protein>
<dbReference type="GO" id="GO:0005886">
    <property type="term" value="C:plasma membrane"/>
    <property type="evidence" value="ECO:0007669"/>
    <property type="project" value="TreeGrafter"/>
</dbReference>
<evidence type="ECO:0000256" key="4">
    <source>
        <dbReference type="ARBA" id="ARBA00022989"/>
    </source>
</evidence>
<feature type="region of interest" description="Disordered" evidence="6">
    <location>
        <begin position="373"/>
        <end position="398"/>
    </location>
</feature>
<proteinExistence type="inferred from homology"/>